<dbReference type="EMBL" id="JARBHB010000013">
    <property type="protein sequence ID" value="KAJ8870236.1"/>
    <property type="molecule type" value="Genomic_DNA"/>
</dbReference>
<organism evidence="1 2">
    <name type="scientific">Dryococelus australis</name>
    <dbReference type="NCBI Taxonomy" id="614101"/>
    <lineage>
        <taxon>Eukaryota</taxon>
        <taxon>Metazoa</taxon>
        <taxon>Ecdysozoa</taxon>
        <taxon>Arthropoda</taxon>
        <taxon>Hexapoda</taxon>
        <taxon>Insecta</taxon>
        <taxon>Pterygota</taxon>
        <taxon>Neoptera</taxon>
        <taxon>Polyneoptera</taxon>
        <taxon>Phasmatodea</taxon>
        <taxon>Verophasmatodea</taxon>
        <taxon>Anareolatae</taxon>
        <taxon>Phasmatidae</taxon>
        <taxon>Eurycanthinae</taxon>
        <taxon>Dryococelus</taxon>
    </lineage>
</organism>
<comment type="caution">
    <text evidence="1">The sequence shown here is derived from an EMBL/GenBank/DDBJ whole genome shotgun (WGS) entry which is preliminary data.</text>
</comment>
<evidence type="ECO:0000313" key="2">
    <source>
        <dbReference type="Proteomes" id="UP001159363"/>
    </source>
</evidence>
<proteinExistence type="predicted"/>
<keyword evidence="2" id="KW-1185">Reference proteome</keyword>
<dbReference type="Proteomes" id="UP001159363">
    <property type="component" value="Chromosome 12"/>
</dbReference>
<name>A0ABQ9GFE2_9NEOP</name>
<evidence type="ECO:0000313" key="1">
    <source>
        <dbReference type="EMBL" id="KAJ8870236.1"/>
    </source>
</evidence>
<reference evidence="1 2" key="1">
    <citation type="submission" date="2023-02" db="EMBL/GenBank/DDBJ databases">
        <title>LHISI_Scaffold_Assembly.</title>
        <authorList>
            <person name="Stuart O.P."/>
            <person name="Cleave R."/>
            <person name="Magrath M.J.L."/>
            <person name="Mikheyev A.S."/>
        </authorList>
    </citation>
    <scope>NUCLEOTIDE SEQUENCE [LARGE SCALE GENOMIC DNA]</scope>
    <source>
        <strain evidence="1">Daus_M_001</strain>
        <tissue evidence="1">Leg muscle</tissue>
    </source>
</reference>
<accession>A0ABQ9GFE2</accession>
<gene>
    <name evidence="1" type="ORF">PR048_029256</name>
</gene>
<protein>
    <submittedName>
        <fullName evidence="1">Uncharacterized protein</fullName>
    </submittedName>
</protein>
<sequence>MTLRKVSLIACTEANRFQSLVGASHGFSQMGTVPDDASGRRVYSGISRFPRPYIPALLHTHLTSPSSGVKYPISDLNSTRPRRKHCTPCAYRSDKALGVPVSVARIDPSLLDLGLHPTLNRLREVIAEEFASRCLATLLITGAAVAERSCYSPSTKANWALHLSPPPPPPPPSGYSHVGIVSDDAAGQRVYSGSPVPPPRAFSFGRPSVLILVTLIGSQDLAIKSRPNLFTHLLITPAKFASFGYVRSSSVKKALPSQLLTQVDAAISPRPSPGGLPTLPPLRRLGNHCDRLPAVRISYSASKHLGFASQRTTSRALATHQGKPSSIPGGIATGFSLVGVMPDDAAGRRVFSGIFRLQCNLSWTPFETGVGSSRAQISAGDCTGHWLLSWIAEGGYLEVPACYQQACRRTIGMVSNAQLGQTSTSELSNSEMAKGPSPIDFSKPRVALRALILQNILVQPLNLSASAARGGAGAVTLVRSRRCKSFPGYPGGGGDGSEEAAILPLPCLGKGRIEPIAVEQPLRSHSKKVILSSTCLPVHARSVPSTCSFSGGLLATFCSRKDICEISLHGTALSEASTGGVAEMRPWRRSVPTREAHDNDAFHVQRVGFLPTAALVCEQTRPGQQTRRAYTIASFRRSPFCSNKICMH</sequence>